<evidence type="ECO:0000313" key="3">
    <source>
        <dbReference type="Proteomes" id="UP000317893"/>
    </source>
</evidence>
<keyword evidence="3" id="KW-1185">Reference proteome</keyword>
<dbReference type="InterPro" id="IPR036513">
    <property type="entry name" value="STAS_dom_sf"/>
</dbReference>
<accession>A0A542DWV3</accession>
<sequence length="123" mass="12835">MDLGTTRTASGATVPACSAPVGVRVTDRGDGVVTVALRGDQLAAGLNELRWRLGQLVPGSAHTVHLDVSELDHLSSGCIATLLWVRRACTARHVVFVLVGAGGRSRDQLRRTGLGQVLQVAAS</sequence>
<dbReference type="Proteomes" id="UP000317893">
    <property type="component" value="Unassembled WGS sequence"/>
</dbReference>
<gene>
    <name evidence="2" type="ORF">FB458_0621</name>
</gene>
<name>A0A542DWV3_9MICO</name>
<dbReference type="Pfam" id="PF13466">
    <property type="entry name" value="STAS_2"/>
    <property type="match status" value="1"/>
</dbReference>
<evidence type="ECO:0000259" key="1">
    <source>
        <dbReference type="PROSITE" id="PS50801"/>
    </source>
</evidence>
<dbReference type="EMBL" id="VFMN01000001">
    <property type="protein sequence ID" value="TQJ07556.1"/>
    <property type="molecule type" value="Genomic_DNA"/>
</dbReference>
<dbReference type="PROSITE" id="PS50801">
    <property type="entry name" value="STAS"/>
    <property type="match status" value="1"/>
</dbReference>
<feature type="domain" description="STAS" evidence="1">
    <location>
        <begin position="30"/>
        <end position="123"/>
    </location>
</feature>
<dbReference type="Gene3D" id="3.30.750.24">
    <property type="entry name" value="STAS domain"/>
    <property type="match status" value="1"/>
</dbReference>
<dbReference type="SUPFAM" id="SSF52091">
    <property type="entry name" value="SpoIIaa-like"/>
    <property type="match status" value="1"/>
</dbReference>
<dbReference type="InterPro" id="IPR058548">
    <property type="entry name" value="MlaB-like_STAS"/>
</dbReference>
<dbReference type="InterPro" id="IPR002645">
    <property type="entry name" value="STAS_dom"/>
</dbReference>
<reference evidence="2 3" key="1">
    <citation type="submission" date="2019-06" db="EMBL/GenBank/DDBJ databases">
        <title>Sequencing the genomes of 1000 actinobacteria strains.</title>
        <authorList>
            <person name="Klenk H.-P."/>
        </authorList>
    </citation>
    <scope>NUCLEOTIDE SEQUENCE [LARGE SCALE GENOMIC DNA]</scope>
    <source>
        <strain evidence="2 3">DSM 18607</strain>
    </source>
</reference>
<comment type="caution">
    <text evidence="2">The sequence shown here is derived from an EMBL/GenBank/DDBJ whole genome shotgun (WGS) entry which is preliminary data.</text>
</comment>
<proteinExistence type="predicted"/>
<dbReference type="CDD" id="cd07043">
    <property type="entry name" value="STAS_anti-anti-sigma_factors"/>
    <property type="match status" value="1"/>
</dbReference>
<protein>
    <submittedName>
        <fullName evidence="2">STAS domain-containing protein</fullName>
    </submittedName>
</protein>
<evidence type="ECO:0000313" key="2">
    <source>
        <dbReference type="EMBL" id="TQJ07556.1"/>
    </source>
</evidence>
<organism evidence="2 3">
    <name type="scientific">Lapillicoccus jejuensis</name>
    <dbReference type="NCBI Taxonomy" id="402171"/>
    <lineage>
        <taxon>Bacteria</taxon>
        <taxon>Bacillati</taxon>
        <taxon>Actinomycetota</taxon>
        <taxon>Actinomycetes</taxon>
        <taxon>Micrococcales</taxon>
        <taxon>Intrasporangiaceae</taxon>
        <taxon>Lapillicoccus</taxon>
    </lineage>
</organism>
<dbReference type="AlphaFoldDB" id="A0A542DWV3"/>